<organism evidence="4 5">
    <name type="scientific">Mycobacterium arosiense ATCC BAA-1401 = DSM 45069</name>
    <dbReference type="NCBI Taxonomy" id="1265311"/>
    <lineage>
        <taxon>Bacteria</taxon>
        <taxon>Bacillati</taxon>
        <taxon>Actinomycetota</taxon>
        <taxon>Actinomycetes</taxon>
        <taxon>Mycobacteriales</taxon>
        <taxon>Mycobacteriaceae</taxon>
        <taxon>Mycobacterium</taxon>
        <taxon>Mycobacterium avium complex (MAC)</taxon>
    </lineage>
</organism>
<keyword evidence="1 2" id="KW-0238">DNA-binding</keyword>
<evidence type="ECO:0000313" key="4">
    <source>
        <dbReference type="EMBL" id="ORA07671.1"/>
    </source>
</evidence>
<dbReference type="GO" id="GO:0000976">
    <property type="term" value="F:transcription cis-regulatory region binding"/>
    <property type="evidence" value="ECO:0007669"/>
    <property type="project" value="TreeGrafter"/>
</dbReference>
<feature type="DNA-binding region" description="H-T-H motif" evidence="2">
    <location>
        <begin position="59"/>
        <end position="78"/>
    </location>
</feature>
<dbReference type="InterPro" id="IPR009057">
    <property type="entry name" value="Homeodomain-like_sf"/>
</dbReference>
<accession>A0A1W9Z5P1</accession>
<evidence type="ECO:0000313" key="5">
    <source>
        <dbReference type="Proteomes" id="UP000192707"/>
    </source>
</evidence>
<dbReference type="EMBL" id="MVHG01000131">
    <property type="protein sequence ID" value="ORA07671.1"/>
    <property type="molecule type" value="Genomic_DNA"/>
</dbReference>
<dbReference type="PANTHER" id="PTHR30055:SF226">
    <property type="entry name" value="HTH-TYPE TRANSCRIPTIONAL REGULATOR PKSA"/>
    <property type="match status" value="1"/>
</dbReference>
<protein>
    <recommendedName>
        <fullName evidence="3">HTH tetR-type domain-containing protein</fullName>
    </recommendedName>
</protein>
<dbReference type="PANTHER" id="PTHR30055">
    <property type="entry name" value="HTH-TYPE TRANSCRIPTIONAL REGULATOR RUTR"/>
    <property type="match status" value="1"/>
</dbReference>
<reference evidence="4 5" key="1">
    <citation type="submission" date="2016-12" db="EMBL/GenBank/DDBJ databases">
        <title>The new phylogeny of genus Mycobacterium.</title>
        <authorList>
            <person name="Tortoli E."/>
            <person name="Trovato A."/>
            <person name="Cirillo D.M."/>
        </authorList>
    </citation>
    <scope>NUCLEOTIDE SEQUENCE [LARGE SCALE GENOMIC DNA]</scope>
    <source>
        <strain evidence="4 5">DSM 45069</strain>
    </source>
</reference>
<name>A0A1W9Z5P1_MYCAI</name>
<comment type="caution">
    <text evidence="4">The sequence shown here is derived from an EMBL/GenBank/DDBJ whole genome shotgun (WGS) entry which is preliminary data.</text>
</comment>
<evidence type="ECO:0000259" key="3">
    <source>
        <dbReference type="PROSITE" id="PS50977"/>
    </source>
</evidence>
<dbReference type="Proteomes" id="UP000192707">
    <property type="component" value="Unassembled WGS sequence"/>
</dbReference>
<dbReference type="PRINTS" id="PR00455">
    <property type="entry name" value="HTHTETR"/>
</dbReference>
<dbReference type="GO" id="GO:0003700">
    <property type="term" value="F:DNA-binding transcription factor activity"/>
    <property type="evidence" value="ECO:0007669"/>
    <property type="project" value="TreeGrafter"/>
</dbReference>
<dbReference type="InterPro" id="IPR001647">
    <property type="entry name" value="HTH_TetR"/>
</dbReference>
<evidence type="ECO:0000256" key="2">
    <source>
        <dbReference type="PROSITE-ProRule" id="PRU00335"/>
    </source>
</evidence>
<keyword evidence="5" id="KW-1185">Reference proteome</keyword>
<gene>
    <name evidence="4" type="ORF">BST14_26815</name>
</gene>
<evidence type="ECO:0000256" key="1">
    <source>
        <dbReference type="ARBA" id="ARBA00023125"/>
    </source>
</evidence>
<dbReference type="InterPro" id="IPR050109">
    <property type="entry name" value="HTH-type_TetR-like_transc_reg"/>
</dbReference>
<dbReference type="Gene3D" id="1.10.357.10">
    <property type="entry name" value="Tetracycline Repressor, domain 2"/>
    <property type="match status" value="1"/>
</dbReference>
<sequence length="238" mass="26623">MDGLRPRSGGLSWRISSMVRQNTVETPPKRARRRPGVGRELILAAAHDVFCEQGYARATTRMIADRAGVAEALLFRQFGTKAALFNEVVFGPIRIFMNRWEELDTRAGEDYDIEKLAKQFAGGLYDLLRKNRGLMVTYFATQVFEPEILADSDDTDPMLDVIQLMDRMADRRVVAKNHPGRRTLPTKARLHERINIGAVIAAALFGDVMFAGLPNDPSRNQIVNELARIAAATLPAKK</sequence>
<dbReference type="AlphaFoldDB" id="A0A1W9Z5P1"/>
<feature type="domain" description="HTH tetR-type" evidence="3">
    <location>
        <begin position="36"/>
        <end position="96"/>
    </location>
</feature>
<dbReference type="Pfam" id="PF00440">
    <property type="entry name" value="TetR_N"/>
    <property type="match status" value="1"/>
</dbReference>
<proteinExistence type="predicted"/>
<dbReference type="SUPFAM" id="SSF46689">
    <property type="entry name" value="Homeodomain-like"/>
    <property type="match status" value="1"/>
</dbReference>
<dbReference type="PROSITE" id="PS50977">
    <property type="entry name" value="HTH_TETR_2"/>
    <property type="match status" value="1"/>
</dbReference>